<gene>
    <name evidence="2" type="ORF">Mal48_06650</name>
</gene>
<accession>A0A517QIH8</accession>
<reference evidence="2 3" key="1">
    <citation type="submission" date="2019-02" db="EMBL/GenBank/DDBJ databases">
        <title>Deep-cultivation of Planctomycetes and their phenomic and genomic characterization uncovers novel biology.</title>
        <authorList>
            <person name="Wiegand S."/>
            <person name="Jogler M."/>
            <person name="Boedeker C."/>
            <person name="Pinto D."/>
            <person name="Vollmers J."/>
            <person name="Rivas-Marin E."/>
            <person name="Kohn T."/>
            <person name="Peeters S.H."/>
            <person name="Heuer A."/>
            <person name="Rast P."/>
            <person name="Oberbeckmann S."/>
            <person name="Bunk B."/>
            <person name="Jeske O."/>
            <person name="Meyerdierks A."/>
            <person name="Storesund J.E."/>
            <person name="Kallscheuer N."/>
            <person name="Luecker S."/>
            <person name="Lage O.M."/>
            <person name="Pohl T."/>
            <person name="Merkel B.J."/>
            <person name="Hornburger P."/>
            <person name="Mueller R.-W."/>
            <person name="Bruemmer F."/>
            <person name="Labrenz M."/>
            <person name="Spormann A.M."/>
            <person name="Op den Camp H."/>
            <person name="Overmann J."/>
            <person name="Amann R."/>
            <person name="Jetten M.S.M."/>
            <person name="Mascher T."/>
            <person name="Medema M.H."/>
            <person name="Devos D.P."/>
            <person name="Kaster A.-K."/>
            <person name="Ovreas L."/>
            <person name="Rohde M."/>
            <person name="Galperin M.Y."/>
            <person name="Jogler C."/>
        </authorList>
    </citation>
    <scope>NUCLEOTIDE SEQUENCE [LARGE SCALE GENOMIC DNA]</scope>
    <source>
        <strain evidence="2 3">Mal48</strain>
    </source>
</reference>
<protein>
    <recommendedName>
        <fullName evidence="4">WD domain, G-beta repeat</fullName>
    </recommendedName>
</protein>
<dbReference type="InterPro" id="IPR011047">
    <property type="entry name" value="Quinoprotein_ADH-like_sf"/>
</dbReference>
<proteinExistence type="predicted"/>
<organism evidence="2 3">
    <name type="scientific">Thalassoglobus polymorphus</name>
    <dbReference type="NCBI Taxonomy" id="2527994"/>
    <lineage>
        <taxon>Bacteria</taxon>
        <taxon>Pseudomonadati</taxon>
        <taxon>Planctomycetota</taxon>
        <taxon>Planctomycetia</taxon>
        <taxon>Planctomycetales</taxon>
        <taxon>Planctomycetaceae</taxon>
        <taxon>Thalassoglobus</taxon>
    </lineage>
</organism>
<dbReference type="EMBL" id="CP036267">
    <property type="protein sequence ID" value="QDT31432.1"/>
    <property type="molecule type" value="Genomic_DNA"/>
</dbReference>
<keyword evidence="3" id="KW-1185">Reference proteome</keyword>
<dbReference type="KEGG" id="tpol:Mal48_06650"/>
<feature type="compositionally biased region" description="Gly residues" evidence="1">
    <location>
        <begin position="44"/>
        <end position="53"/>
    </location>
</feature>
<evidence type="ECO:0000313" key="3">
    <source>
        <dbReference type="Proteomes" id="UP000315724"/>
    </source>
</evidence>
<name>A0A517QIH8_9PLAN</name>
<sequence length="1145" mass="123962">MSLHSIGLFASLCLILCLLGCGSGGDSSDPYGREDAPPATAESSGGGGGGSSSTGGSASKFDSAKANEYIRSTVEYLNGMSNEYESLAGSGEQQVELKRTEQLYQLMNPLSRKAMALPSPDVSEAQKLKSSSLESLLEAIKRAQIAELHFARKYNTSGFGFMSFGSNRGHEISHGIGIAKKLLVHFQTNLPVAEKLTTGAPPTIGGPPATNRSFGYLHSVKLDPAEYRSVHDRTGSAEMIPWRLRVDAAVQPYEIDEATVVEIDAPSADVTGTAFYTPMKVLHPLMPSLHVGLGLNELPSHNRQIWSLEPKQRRGIVKKIQLQKSQLMALSADGLLFAARPENTSIIGLFDVKKGSAIGQIDKEFAPGETGSLFFAADNRLVYYDRSELSVWTTPDLKLERTIEIPTSAISRSWNPGHPFAISPGGRYFAAPGNKNFQNDIRFYDLTTGETAAQISLSGIGTIRFIATSFSLDGKKLAVLLEGPWNTWIQVWEVASGQLLASYTKDAQLSRAVDGDTKYQGPAVDWFPDGRRILLYGKGIFDTQTGQGTRLISSTVRYRVKPIGGDKIGVLQKKQFVAFDLNEIPANPTRWEAEQIKTEVVAADNPFATVTEGDKPSALKLKRENSKLIEPVSEAIWDVTPDPAEIAATPPVKIDGLPAENLHHAVITRNRMSAVLGYTDKQMRIWNGEVRDSDTMKSWVFACPLNGSGTKNRFDFSFPSGFMAASPTGEKILTRDFDGFNRFDIWNTNEKKHIAGFIPYGQGRSDGGAPILWADFIDEDRVLTATAGQISCWNVSTHESLYEIPIRSLNSWPVFSPNGKYLAVLGKQSLSLINTETGNIEGYLPSLGLNGELTSIAFNAQGDKIAVNSSPNGGGEIAILGVDSGVVETTFPIPLSGSQLTWPQADFLLVDGGYCVSIEKQAVAWIYQLNGVRVQSGPGEMQFYLSQEKYREPMTLQSESLPTAETINALATKDPPNEIALSSGGTIAMDIQVLVPPGSSNFAADVKESLRSKFAENNITVDPSAKLKLVVRGSQGKTGGGISIGRIGPSFSDRSDIDEERVTWTLSIIQDNQTLWQRSISANNTGGIDLDEGVTGEAAINQATQQLKAKMWEKATSILLNFNVPKYVFGPESGKGLGSTQLGAK</sequence>
<dbReference type="AlphaFoldDB" id="A0A517QIH8"/>
<dbReference type="RefSeq" id="WP_145195980.1">
    <property type="nucleotide sequence ID" value="NZ_CP036267.1"/>
</dbReference>
<feature type="region of interest" description="Disordered" evidence="1">
    <location>
        <begin position="27"/>
        <end position="59"/>
    </location>
</feature>
<dbReference type="OrthoDB" id="226213at2"/>
<evidence type="ECO:0000256" key="1">
    <source>
        <dbReference type="SAM" id="MobiDB-lite"/>
    </source>
</evidence>
<evidence type="ECO:0000313" key="2">
    <source>
        <dbReference type="EMBL" id="QDT31432.1"/>
    </source>
</evidence>
<dbReference type="Proteomes" id="UP000315724">
    <property type="component" value="Chromosome"/>
</dbReference>
<evidence type="ECO:0008006" key="4">
    <source>
        <dbReference type="Google" id="ProtNLM"/>
    </source>
</evidence>
<dbReference type="InterPro" id="IPR015943">
    <property type="entry name" value="WD40/YVTN_repeat-like_dom_sf"/>
</dbReference>
<dbReference type="Gene3D" id="2.130.10.10">
    <property type="entry name" value="YVTN repeat-like/Quinoprotein amine dehydrogenase"/>
    <property type="match status" value="2"/>
</dbReference>
<dbReference type="SUPFAM" id="SSF50998">
    <property type="entry name" value="Quinoprotein alcohol dehydrogenase-like"/>
    <property type="match status" value="1"/>
</dbReference>